<evidence type="ECO:0000256" key="7">
    <source>
        <dbReference type="SAM" id="MobiDB-lite"/>
    </source>
</evidence>
<evidence type="ECO:0000313" key="9">
    <source>
        <dbReference type="EMBL" id="AYO44317.1"/>
    </source>
</evidence>
<dbReference type="SUPFAM" id="SSF51569">
    <property type="entry name" value="Aldolase"/>
    <property type="match status" value="1"/>
</dbReference>
<keyword evidence="2 6" id="KW-0028">Amino-acid biosynthesis</keyword>
<gene>
    <name evidence="9" type="primary">aroG</name>
    <name evidence="9" type="ORF">DNF11_3367</name>
</gene>
<comment type="catalytic activity">
    <reaction evidence="5 6">
        <text>D-erythrose 4-phosphate + phosphoenolpyruvate + H2O = 7-phospho-2-dehydro-3-deoxy-D-arabino-heptonate + phosphate</text>
        <dbReference type="Rhea" id="RHEA:14717"/>
        <dbReference type="ChEBI" id="CHEBI:15377"/>
        <dbReference type="ChEBI" id="CHEBI:16897"/>
        <dbReference type="ChEBI" id="CHEBI:43474"/>
        <dbReference type="ChEBI" id="CHEBI:58394"/>
        <dbReference type="ChEBI" id="CHEBI:58702"/>
        <dbReference type="EC" id="2.5.1.54"/>
    </reaction>
</comment>
<dbReference type="VEuPathDB" id="FungiDB:DNF11_3367"/>
<proteinExistence type="inferred from homology"/>
<dbReference type="InterPro" id="IPR006219">
    <property type="entry name" value="DAHP_synth_1"/>
</dbReference>
<protein>
    <recommendedName>
        <fullName evidence="6">Phospho-2-dehydro-3-deoxyheptonate aldolase</fullName>
        <ecNumber evidence="6">2.5.1.54</ecNumber>
    </recommendedName>
</protein>
<evidence type="ECO:0000256" key="2">
    <source>
        <dbReference type="ARBA" id="ARBA00022605"/>
    </source>
</evidence>
<evidence type="ECO:0000256" key="5">
    <source>
        <dbReference type="ARBA" id="ARBA00047508"/>
    </source>
</evidence>
<keyword evidence="4 6" id="KW-0057">Aromatic amino acid biosynthesis</keyword>
<feature type="region of interest" description="Disordered" evidence="7">
    <location>
        <begin position="361"/>
        <end position="395"/>
    </location>
</feature>
<dbReference type="GO" id="GO:0009073">
    <property type="term" value="P:aromatic amino acid family biosynthetic process"/>
    <property type="evidence" value="ECO:0007669"/>
    <property type="project" value="UniProtKB-KW"/>
</dbReference>
<evidence type="ECO:0000313" key="10">
    <source>
        <dbReference type="Proteomes" id="UP000269793"/>
    </source>
</evidence>
<evidence type="ECO:0000256" key="1">
    <source>
        <dbReference type="ARBA" id="ARBA00007985"/>
    </source>
</evidence>
<organism evidence="9 10">
    <name type="scientific">Malassezia restricta (strain ATCC 96810 / NBRC 103918 / CBS 7877)</name>
    <name type="common">Seborrheic dermatitis infection agent</name>
    <dbReference type="NCBI Taxonomy" id="425264"/>
    <lineage>
        <taxon>Eukaryota</taxon>
        <taxon>Fungi</taxon>
        <taxon>Dikarya</taxon>
        <taxon>Basidiomycota</taxon>
        <taxon>Ustilaginomycotina</taxon>
        <taxon>Malasseziomycetes</taxon>
        <taxon>Malasseziales</taxon>
        <taxon>Malasseziaceae</taxon>
        <taxon>Malassezia</taxon>
    </lineage>
</organism>
<feature type="domain" description="DAHP synthetase I/KDSA" evidence="8">
    <location>
        <begin position="50"/>
        <end position="347"/>
    </location>
</feature>
<dbReference type="InterPro" id="IPR013785">
    <property type="entry name" value="Aldolase_TIM"/>
</dbReference>
<dbReference type="OrthoDB" id="4699125at2759"/>
<dbReference type="GO" id="GO:0008652">
    <property type="term" value="P:amino acid biosynthetic process"/>
    <property type="evidence" value="ECO:0007669"/>
    <property type="project" value="UniProtKB-KW"/>
</dbReference>
<dbReference type="Proteomes" id="UP000269793">
    <property type="component" value="Chromosome VI"/>
</dbReference>
<reference evidence="9 10" key="1">
    <citation type="submission" date="2018-10" db="EMBL/GenBank/DDBJ databases">
        <title>Complete genome sequence of Malassezia restricta CBS 7877.</title>
        <authorList>
            <person name="Morand S.C."/>
            <person name="Bertignac M."/>
            <person name="Iltis A."/>
            <person name="Kolder I."/>
            <person name="Pirovano W."/>
            <person name="Jourdain R."/>
            <person name="Clavaud C."/>
        </authorList>
    </citation>
    <scope>NUCLEOTIDE SEQUENCE [LARGE SCALE GENOMIC DNA]</scope>
    <source>
        <strain evidence="9 10">CBS 7877</strain>
    </source>
</reference>
<dbReference type="PANTHER" id="PTHR21225">
    <property type="entry name" value="PHOSPHO-2-DEHYDRO-3-DEOXYHEPTONATE ALDOLASE DAHP SYNTHETASE"/>
    <property type="match status" value="1"/>
</dbReference>
<sequence length="395" mass="43044">MSPADKINELDDRHVKNVKPLVPPQIIMEELPLTIEALETVAKGRNDTEAIFNNKQDRLVVIVGPCSVHDARAGIEYAKRLHEYAETAKDDLHIIMRVYFQKPRTTVGWKGLINDPNIDGSFQINKGLRLARSLLLEVANIGLPAGTEFLDTITPQYTADLVSWGAIGARTTESQVHRELTSGLSMPVGFKNGTDGSVRIAVDAIRSSSSSHHFLSVTKQGISAIVETEGNDKCHVILRGSNKGPNYHPEDITQTRTSLLEAGLPARIMIDCSHGNSEKKHENQLKAARSISDQLAMGDENAQSIMGVMLESNLVEGRQNVPPEGPNYLTYGQSITDACMGWDMTVEALDILRAGVQARRAKLPSGPSEPVNPDTIQSLDPQPGYNDGVLASLSK</sequence>
<dbReference type="PANTHER" id="PTHR21225:SF20">
    <property type="entry name" value="PHOSPHO-2-DEHYDRO-3-DEOXYHEPTONATE ALDOLASE"/>
    <property type="match status" value="1"/>
</dbReference>
<dbReference type="AlphaFoldDB" id="A0A3G2SCK5"/>
<evidence type="ECO:0000256" key="3">
    <source>
        <dbReference type="ARBA" id="ARBA00022679"/>
    </source>
</evidence>
<dbReference type="Pfam" id="PF00793">
    <property type="entry name" value="DAHP_synth_1"/>
    <property type="match status" value="1"/>
</dbReference>
<keyword evidence="10" id="KW-1185">Reference proteome</keyword>
<dbReference type="FunFam" id="3.20.20.70:FF:000005">
    <property type="entry name" value="Phospho-2-dehydro-3-deoxyheptonate aldolase"/>
    <property type="match status" value="1"/>
</dbReference>
<evidence type="ECO:0000256" key="4">
    <source>
        <dbReference type="ARBA" id="ARBA00023141"/>
    </source>
</evidence>
<name>A0A3G2SCK5_MALR7</name>
<dbReference type="EC" id="2.5.1.54" evidence="6"/>
<dbReference type="PIRSF" id="PIRSF001361">
    <property type="entry name" value="DAHP_synthase"/>
    <property type="match status" value="1"/>
</dbReference>
<dbReference type="InterPro" id="IPR006218">
    <property type="entry name" value="DAHP1/KDSA"/>
</dbReference>
<dbReference type="NCBIfam" id="TIGR00034">
    <property type="entry name" value="aroFGH"/>
    <property type="match status" value="1"/>
</dbReference>
<dbReference type="GO" id="GO:0003849">
    <property type="term" value="F:3-deoxy-7-phosphoheptulonate synthase activity"/>
    <property type="evidence" value="ECO:0007669"/>
    <property type="project" value="UniProtKB-EC"/>
</dbReference>
<keyword evidence="3 6" id="KW-0808">Transferase</keyword>
<dbReference type="GO" id="GO:0005737">
    <property type="term" value="C:cytoplasm"/>
    <property type="evidence" value="ECO:0007669"/>
    <property type="project" value="TreeGrafter"/>
</dbReference>
<evidence type="ECO:0000259" key="8">
    <source>
        <dbReference type="Pfam" id="PF00793"/>
    </source>
</evidence>
<dbReference type="STRING" id="425264.A0A3G2SCK5"/>
<comment type="similarity">
    <text evidence="1 6">Belongs to the class-I DAHP synthase family.</text>
</comment>
<dbReference type="Gene3D" id="3.20.20.70">
    <property type="entry name" value="Aldolase class I"/>
    <property type="match status" value="1"/>
</dbReference>
<evidence type="ECO:0000256" key="6">
    <source>
        <dbReference type="PIRNR" id="PIRNR001361"/>
    </source>
</evidence>
<dbReference type="NCBIfam" id="NF009395">
    <property type="entry name" value="PRK12755.1"/>
    <property type="match status" value="1"/>
</dbReference>
<accession>A0A3G2SCK5</accession>
<dbReference type="EMBL" id="CP033153">
    <property type="protein sequence ID" value="AYO44317.1"/>
    <property type="molecule type" value="Genomic_DNA"/>
</dbReference>